<proteinExistence type="inferred from homology"/>
<dbReference type="InterPro" id="IPR028998">
    <property type="entry name" value="RimP_C"/>
</dbReference>
<feature type="domain" description="Ribosome maturation factor RimP N-terminal" evidence="4">
    <location>
        <begin position="10"/>
        <end position="81"/>
    </location>
</feature>
<evidence type="ECO:0000313" key="6">
    <source>
        <dbReference type="EMBL" id="SFP49655.1"/>
    </source>
</evidence>
<keyword evidence="2 3" id="KW-0690">Ribosome biogenesis</keyword>
<dbReference type="STRING" id="1079859.SAMN04515674_103362"/>
<dbReference type="PANTHER" id="PTHR33867">
    <property type="entry name" value="RIBOSOME MATURATION FACTOR RIMP"/>
    <property type="match status" value="1"/>
</dbReference>
<dbReference type="CDD" id="cd01734">
    <property type="entry name" value="YlxS_C"/>
    <property type="match status" value="1"/>
</dbReference>
<comment type="function">
    <text evidence="3">Required for maturation of 30S ribosomal subunits.</text>
</comment>
<dbReference type="InterPro" id="IPR003728">
    <property type="entry name" value="Ribosome_maturation_RimP"/>
</dbReference>
<name>A0A1I5QTT2_9BACT</name>
<dbReference type="HAMAP" id="MF_01077">
    <property type="entry name" value="RimP"/>
    <property type="match status" value="1"/>
</dbReference>
<dbReference type="EMBL" id="FOXH01000003">
    <property type="protein sequence ID" value="SFP49655.1"/>
    <property type="molecule type" value="Genomic_DNA"/>
</dbReference>
<dbReference type="OrthoDB" id="9789702at2"/>
<gene>
    <name evidence="3" type="primary">rimP</name>
    <name evidence="6" type="ORF">SAMN04515674_103362</name>
</gene>
<dbReference type="Pfam" id="PF02576">
    <property type="entry name" value="RimP_N"/>
    <property type="match status" value="1"/>
</dbReference>
<dbReference type="Proteomes" id="UP000199306">
    <property type="component" value="Unassembled WGS sequence"/>
</dbReference>
<comment type="similarity">
    <text evidence="3">Belongs to the RimP family.</text>
</comment>
<evidence type="ECO:0000259" key="5">
    <source>
        <dbReference type="Pfam" id="PF17384"/>
    </source>
</evidence>
<dbReference type="Gene3D" id="3.30.300.70">
    <property type="entry name" value="RimP-like superfamily, N-terminal"/>
    <property type="match status" value="1"/>
</dbReference>
<reference evidence="6 7" key="1">
    <citation type="submission" date="2016-10" db="EMBL/GenBank/DDBJ databases">
        <authorList>
            <person name="de Groot N.N."/>
        </authorList>
    </citation>
    <scope>NUCLEOTIDE SEQUENCE [LARGE SCALE GENOMIC DNA]</scope>
    <source>
        <strain evidence="7">E92,LMG 26720,CCM 7988</strain>
    </source>
</reference>
<keyword evidence="1 3" id="KW-0963">Cytoplasm</keyword>
<dbReference type="InterPro" id="IPR035956">
    <property type="entry name" value="RimP_N_sf"/>
</dbReference>
<protein>
    <recommendedName>
        <fullName evidence="3">Ribosome maturation factor RimP</fullName>
    </recommendedName>
</protein>
<evidence type="ECO:0000313" key="7">
    <source>
        <dbReference type="Proteomes" id="UP000199306"/>
    </source>
</evidence>
<dbReference type="PANTHER" id="PTHR33867:SF1">
    <property type="entry name" value="RIBOSOME MATURATION FACTOR RIMP"/>
    <property type="match status" value="1"/>
</dbReference>
<comment type="subcellular location">
    <subcellularLocation>
        <location evidence="3">Cytoplasm</location>
    </subcellularLocation>
</comment>
<evidence type="ECO:0000259" key="4">
    <source>
        <dbReference type="Pfam" id="PF02576"/>
    </source>
</evidence>
<accession>A0A1I5QTT2</accession>
<evidence type="ECO:0000256" key="1">
    <source>
        <dbReference type="ARBA" id="ARBA00022490"/>
    </source>
</evidence>
<dbReference type="GO" id="GO:0005829">
    <property type="term" value="C:cytosol"/>
    <property type="evidence" value="ECO:0007669"/>
    <property type="project" value="TreeGrafter"/>
</dbReference>
<dbReference type="GO" id="GO:0006412">
    <property type="term" value="P:translation"/>
    <property type="evidence" value="ECO:0007669"/>
    <property type="project" value="TreeGrafter"/>
</dbReference>
<evidence type="ECO:0000256" key="3">
    <source>
        <dbReference type="HAMAP-Rule" id="MF_01077"/>
    </source>
</evidence>
<dbReference type="AlphaFoldDB" id="A0A1I5QTT2"/>
<dbReference type="InterPro" id="IPR028989">
    <property type="entry name" value="RimP_N"/>
</dbReference>
<dbReference type="Pfam" id="PF17384">
    <property type="entry name" value="DUF150_C"/>
    <property type="match status" value="1"/>
</dbReference>
<feature type="domain" description="Ribosome maturation factor RimP C-terminal" evidence="5">
    <location>
        <begin position="84"/>
        <end position="155"/>
    </location>
</feature>
<dbReference type="RefSeq" id="WP_092014659.1">
    <property type="nucleotide sequence ID" value="NZ_FOXH01000003.1"/>
</dbReference>
<evidence type="ECO:0000256" key="2">
    <source>
        <dbReference type="ARBA" id="ARBA00022517"/>
    </source>
</evidence>
<organism evidence="6 7">
    <name type="scientific">Pseudarcicella hirudinis</name>
    <dbReference type="NCBI Taxonomy" id="1079859"/>
    <lineage>
        <taxon>Bacteria</taxon>
        <taxon>Pseudomonadati</taxon>
        <taxon>Bacteroidota</taxon>
        <taxon>Cytophagia</taxon>
        <taxon>Cytophagales</taxon>
        <taxon>Flectobacillaceae</taxon>
        <taxon>Pseudarcicella</taxon>
    </lineage>
</organism>
<keyword evidence="7" id="KW-1185">Reference proteome</keyword>
<sequence length="156" mass="17652">MLKDKITELLQKYLEDDRLFIVEVEVGQSKTRSNVTILLDSDIGITIEECAKISRKLGHEIEELNLIESAFNLEVSSPGIDQPLKFRRQYVKNIGRSVKIILKDGSEKKGSLDAVSDEGITITEELKKKPKKGEEHGPLEIPFSNIEQTKIQISFK</sequence>
<dbReference type="GO" id="GO:0000028">
    <property type="term" value="P:ribosomal small subunit assembly"/>
    <property type="evidence" value="ECO:0007669"/>
    <property type="project" value="TreeGrafter"/>
</dbReference>
<dbReference type="SUPFAM" id="SSF75420">
    <property type="entry name" value="YhbC-like, N-terminal domain"/>
    <property type="match status" value="1"/>
</dbReference>